<sequence length="167" mass="19126">MKNKDAFPYEKTGANADKFAEIDKFLQLNARFSGGMNKFKTVLGSFVNRGGKAPLERAKNIVNSDGIDSVYDDLMHCTRIDRCDIFIGKKYIFKQGMFVFRMSDVRECYIVDEASGDDNEYHCMVDISDETGTDTLELRKLSIIKVQRQQQFETINKPIEAAKIRLE</sequence>
<dbReference type="Proteomes" id="UP000004259">
    <property type="component" value="Unassembled WGS sequence"/>
</dbReference>
<evidence type="ECO:0000313" key="2">
    <source>
        <dbReference type="Proteomes" id="UP000004259"/>
    </source>
</evidence>
<dbReference type="EMBL" id="ADKM02000062">
    <property type="protein sequence ID" value="EGC03589.1"/>
    <property type="molecule type" value="Genomic_DNA"/>
</dbReference>
<protein>
    <submittedName>
        <fullName evidence="1">Conserved domain protein</fullName>
    </submittedName>
</protein>
<dbReference type="OrthoDB" id="1820403at2"/>
<organism evidence="1 2">
    <name type="scientific">Ruminococcus albus 8</name>
    <dbReference type="NCBI Taxonomy" id="246199"/>
    <lineage>
        <taxon>Bacteria</taxon>
        <taxon>Bacillati</taxon>
        <taxon>Bacillota</taxon>
        <taxon>Clostridia</taxon>
        <taxon>Eubacteriales</taxon>
        <taxon>Oscillospiraceae</taxon>
        <taxon>Ruminococcus</taxon>
    </lineage>
</organism>
<name>E9SAG4_RUMAL</name>
<evidence type="ECO:0000313" key="1">
    <source>
        <dbReference type="EMBL" id="EGC03589.1"/>
    </source>
</evidence>
<proteinExistence type="predicted"/>
<accession>E9SAG4</accession>
<gene>
    <name evidence="1" type="ORF">CUS_7926</name>
</gene>
<reference evidence="1 2" key="1">
    <citation type="submission" date="2011-02" db="EMBL/GenBank/DDBJ databases">
        <authorList>
            <person name="Nelson K.E."/>
            <person name="Sutton G."/>
            <person name="Torralba M."/>
            <person name="Durkin S."/>
            <person name="Harkins D."/>
            <person name="Montgomery R."/>
            <person name="Ziemer C."/>
            <person name="Klaassens E."/>
            <person name="Ocuiv P."/>
            <person name="Morrison M."/>
        </authorList>
    </citation>
    <scope>NUCLEOTIDE SEQUENCE [LARGE SCALE GENOMIC DNA]</scope>
    <source>
        <strain evidence="1 2">8</strain>
    </source>
</reference>
<dbReference type="AlphaFoldDB" id="E9SAG4"/>
<keyword evidence="2" id="KW-1185">Reference proteome</keyword>
<dbReference type="RefSeq" id="WP_002848339.1">
    <property type="nucleotide sequence ID" value="NZ_ADKM02000062.1"/>
</dbReference>
<comment type="caution">
    <text evidence="1">The sequence shown here is derived from an EMBL/GenBank/DDBJ whole genome shotgun (WGS) entry which is preliminary data.</text>
</comment>
<dbReference type="STRING" id="246199.CUS_7926"/>